<organism evidence="2">
    <name type="scientific">Nicotiana tabacum</name>
    <name type="common">Common tobacco</name>
    <dbReference type="NCBI Taxonomy" id="4097"/>
    <lineage>
        <taxon>Eukaryota</taxon>
        <taxon>Viridiplantae</taxon>
        <taxon>Streptophyta</taxon>
        <taxon>Embryophyta</taxon>
        <taxon>Tracheophyta</taxon>
        <taxon>Spermatophyta</taxon>
        <taxon>Magnoliopsida</taxon>
        <taxon>eudicotyledons</taxon>
        <taxon>Gunneridae</taxon>
        <taxon>Pentapetalae</taxon>
        <taxon>asterids</taxon>
        <taxon>lamiids</taxon>
        <taxon>Solanales</taxon>
        <taxon>Solanaceae</taxon>
        <taxon>Nicotianoideae</taxon>
        <taxon>Nicotianeae</taxon>
        <taxon>Nicotiana</taxon>
    </lineage>
</organism>
<evidence type="ECO:0000313" key="2">
    <source>
        <dbReference type="RefSeq" id="XP_016487190.1"/>
    </source>
</evidence>
<gene>
    <name evidence="2" type="primary">LOC107807344</name>
</gene>
<evidence type="ECO:0000259" key="1">
    <source>
        <dbReference type="Pfam" id="PF12384"/>
    </source>
</evidence>
<dbReference type="AlphaFoldDB" id="A0A1S4BE33"/>
<dbReference type="PANTHER" id="PTHR33240">
    <property type="entry name" value="OS08G0508500 PROTEIN"/>
    <property type="match status" value="1"/>
</dbReference>
<dbReference type="InterPro" id="IPR021109">
    <property type="entry name" value="Peptidase_aspartic_dom_sf"/>
</dbReference>
<dbReference type="RefSeq" id="XP_016487190.1">
    <property type="nucleotide sequence ID" value="XM_016631704.1"/>
</dbReference>
<feature type="domain" description="Peptidase A2B Ty3 transposon peptidase" evidence="1">
    <location>
        <begin position="52"/>
        <end position="136"/>
    </location>
</feature>
<dbReference type="OrthoDB" id="2919534at2759"/>
<proteinExistence type="predicted"/>
<accession>A0A1S4BE33</accession>
<dbReference type="KEGG" id="nta:107807344"/>
<name>A0A1S4BE33_TOBAC</name>
<dbReference type="PANTHER" id="PTHR33240:SF8">
    <property type="entry name" value="OS03G0439900 PROTEIN"/>
    <property type="match status" value="1"/>
</dbReference>
<dbReference type="PaxDb" id="4097-A0A1S4BE33"/>
<dbReference type="Gene3D" id="2.40.70.10">
    <property type="entry name" value="Acid Proteases"/>
    <property type="match status" value="1"/>
</dbReference>
<reference evidence="2" key="1">
    <citation type="submission" date="2025-08" db="UniProtKB">
        <authorList>
            <consortium name="RefSeq"/>
        </authorList>
    </citation>
    <scope>IDENTIFICATION</scope>
</reference>
<protein>
    <recommendedName>
        <fullName evidence="1">Peptidase A2B Ty3 transposon peptidase domain-containing protein</fullName>
    </recommendedName>
</protein>
<dbReference type="InterPro" id="IPR024650">
    <property type="entry name" value="Peptidase_A2B"/>
</dbReference>
<dbReference type="Pfam" id="PF12384">
    <property type="entry name" value="Peptidase_A2B"/>
    <property type="match status" value="1"/>
</dbReference>
<sequence>MIIGGLKILQVPMIKCTKVSITREKRTWDYVPEGVISFSDEDAEGIVQPHNNVLIDSGSLANIIRSRVVEQLGLKDQIVPAIGVFKGFNMACETTKRDITLSVNTVGTIQETTIYVIEGDMSYNALLGRPWVHNMRAVPSTLQQALKFPTPRGVKRVYGEQSAAREMFVIDGVIPLPIVSTLRSATDPKGRD</sequence>
<dbReference type="CDD" id="cd00303">
    <property type="entry name" value="retropepsin_like"/>
    <property type="match status" value="1"/>
</dbReference>